<keyword evidence="3" id="KW-1185">Reference proteome</keyword>
<keyword evidence="1" id="KW-1133">Transmembrane helix</keyword>
<name>A0AAD8L5J3_TARER</name>
<protein>
    <submittedName>
        <fullName evidence="2">Uncharacterized protein</fullName>
    </submittedName>
</protein>
<sequence length="74" mass="8322">MTLHWSKFCTTLLTSGLCTNMKMTTIIALLILCLSVAITGFLVEIEAWSGRAPDIKVYLLKLTTTRERNVAFEK</sequence>
<keyword evidence="1" id="KW-0472">Membrane</keyword>
<gene>
    <name evidence="2" type="ORF">QVD17_09192</name>
</gene>
<evidence type="ECO:0000313" key="2">
    <source>
        <dbReference type="EMBL" id="KAK1432297.1"/>
    </source>
</evidence>
<evidence type="ECO:0000256" key="1">
    <source>
        <dbReference type="SAM" id="Phobius"/>
    </source>
</evidence>
<dbReference type="EMBL" id="JAUHHV010000002">
    <property type="protein sequence ID" value="KAK1432297.1"/>
    <property type="molecule type" value="Genomic_DNA"/>
</dbReference>
<evidence type="ECO:0000313" key="3">
    <source>
        <dbReference type="Proteomes" id="UP001229421"/>
    </source>
</evidence>
<dbReference type="Proteomes" id="UP001229421">
    <property type="component" value="Unassembled WGS sequence"/>
</dbReference>
<keyword evidence="1" id="KW-0812">Transmembrane</keyword>
<accession>A0AAD8L5J3</accession>
<feature type="transmembrane region" description="Helical" evidence="1">
    <location>
        <begin position="23"/>
        <end position="43"/>
    </location>
</feature>
<reference evidence="2" key="1">
    <citation type="journal article" date="2023" name="bioRxiv">
        <title>Improved chromosome-level genome assembly for marigold (Tagetes erecta).</title>
        <authorList>
            <person name="Jiang F."/>
            <person name="Yuan L."/>
            <person name="Wang S."/>
            <person name="Wang H."/>
            <person name="Xu D."/>
            <person name="Wang A."/>
            <person name="Fan W."/>
        </authorList>
    </citation>
    <scope>NUCLEOTIDE SEQUENCE</scope>
    <source>
        <strain evidence="2">WSJ</strain>
        <tissue evidence="2">Leaf</tissue>
    </source>
</reference>
<proteinExistence type="predicted"/>
<dbReference type="AlphaFoldDB" id="A0AAD8L5J3"/>
<organism evidence="2 3">
    <name type="scientific">Tagetes erecta</name>
    <name type="common">African marigold</name>
    <dbReference type="NCBI Taxonomy" id="13708"/>
    <lineage>
        <taxon>Eukaryota</taxon>
        <taxon>Viridiplantae</taxon>
        <taxon>Streptophyta</taxon>
        <taxon>Embryophyta</taxon>
        <taxon>Tracheophyta</taxon>
        <taxon>Spermatophyta</taxon>
        <taxon>Magnoliopsida</taxon>
        <taxon>eudicotyledons</taxon>
        <taxon>Gunneridae</taxon>
        <taxon>Pentapetalae</taxon>
        <taxon>asterids</taxon>
        <taxon>campanulids</taxon>
        <taxon>Asterales</taxon>
        <taxon>Asteraceae</taxon>
        <taxon>Asteroideae</taxon>
        <taxon>Heliantheae alliance</taxon>
        <taxon>Tageteae</taxon>
        <taxon>Tagetes</taxon>
    </lineage>
</organism>
<comment type="caution">
    <text evidence="2">The sequence shown here is derived from an EMBL/GenBank/DDBJ whole genome shotgun (WGS) entry which is preliminary data.</text>
</comment>